<dbReference type="InterPro" id="IPR015424">
    <property type="entry name" value="PyrdxlP-dep_Trfase"/>
</dbReference>
<gene>
    <name evidence="3" type="ORF">A3A96_00805</name>
</gene>
<dbReference type="Pfam" id="PF00155">
    <property type="entry name" value="Aminotran_1_2"/>
    <property type="match status" value="1"/>
</dbReference>
<dbReference type="PANTHER" id="PTHR42885">
    <property type="entry name" value="HISTIDINOL-PHOSPHATE AMINOTRANSFERASE-RELATED"/>
    <property type="match status" value="1"/>
</dbReference>
<evidence type="ECO:0000259" key="2">
    <source>
        <dbReference type="Pfam" id="PF00155"/>
    </source>
</evidence>
<dbReference type="AlphaFoldDB" id="A0A1G2TY47"/>
<dbReference type="PROSITE" id="PS00105">
    <property type="entry name" value="AA_TRANSFER_CLASS_1"/>
    <property type="match status" value="1"/>
</dbReference>
<organism evidence="3 4">
    <name type="scientific">Candidatus Zambryskibacteria bacterium RIFCSPLOWO2_01_FULL_39_39</name>
    <dbReference type="NCBI Taxonomy" id="1802758"/>
    <lineage>
        <taxon>Bacteria</taxon>
        <taxon>Candidatus Zambryskiibacteriota</taxon>
    </lineage>
</organism>
<evidence type="ECO:0000313" key="4">
    <source>
        <dbReference type="Proteomes" id="UP000177707"/>
    </source>
</evidence>
<keyword evidence="1" id="KW-0032">Aminotransferase</keyword>
<dbReference type="Gene3D" id="3.90.1150.10">
    <property type="entry name" value="Aspartate Aminotransferase, domain 1"/>
    <property type="match status" value="1"/>
</dbReference>
<dbReference type="EMBL" id="MHWB01000006">
    <property type="protein sequence ID" value="OHB02207.1"/>
    <property type="molecule type" value="Genomic_DNA"/>
</dbReference>
<dbReference type="SUPFAM" id="SSF53383">
    <property type="entry name" value="PLP-dependent transferases"/>
    <property type="match status" value="1"/>
</dbReference>
<evidence type="ECO:0000256" key="1">
    <source>
        <dbReference type="RuleBase" id="RU000481"/>
    </source>
</evidence>
<dbReference type="Proteomes" id="UP000177707">
    <property type="component" value="Unassembled WGS sequence"/>
</dbReference>
<proteinExistence type="inferred from homology"/>
<protein>
    <recommendedName>
        <fullName evidence="1">Aminotransferase</fullName>
        <ecNumber evidence="1">2.6.1.-</ecNumber>
    </recommendedName>
</protein>
<dbReference type="InterPro" id="IPR015421">
    <property type="entry name" value="PyrdxlP-dep_Trfase_major"/>
</dbReference>
<dbReference type="InterPro" id="IPR004838">
    <property type="entry name" value="NHTrfase_class1_PyrdxlP-BS"/>
</dbReference>
<comment type="similarity">
    <text evidence="1">Belongs to the class-I pyridoxal-phosphate-dependent aminotransferase family.</text>
</comment>
<dbReference type="CDD" id="cd00609">
    <property type="entry name" value="AAT_like"/>
    <property type="match status" value="1"/>
</dbReference>
<dbReference type="EC" id="2.6.1.-" evidence="1"/>
<name>A0A1G2TY47_9BACT</name>
<evidence type="ECO:0000313" key="3">
    <source>
        <dbReference type="EMBL" id="OHB02207.1"/>
    </source>
</evidence>
<accession>A0A1G2TY47</accession>
<dbReference type="InterPro" id="IPR015422">
    <property type="entry name" value="PyrdxlP-dep_Trfase_small"/>
</dbReference>
<sequence>MRNYHDYLKDLKEHQRNCGGANYCLSNNIDAGYRNLYPKLSKQQIFELSANYPNGKLTDLKNKIKAKFMVNDLAFGAGSEDLLIRINRIVTTKDQRIGIVTPIFYRILDTLDSGKIQRLSLENLIRGKVDCDVVWLNNPNPFTGEIISKETLLKIIKRTPLTMFIIDEASMFLVDNWEKFSLLKDTKGTSNFIVLASFSKLYGVSGLRAGFASGNKKLLEAIETTGLTFPLTGISIHILSEIINKDSFFSNIKKKIATNKANIEAVLKAIPGIEVKESGTNCVYCRFTNGRSLYEALLKVGIIGLDLDTQQGMAKCGYVRLTVHSSARLHEYLTLNLRQLNTNSNYAYATK</sequence>
<dbReference type="GO" id="GO:0008483">
    <property type="term" value="F:transaminase activity"/>
    <property type="evidence" value="ECO:0007669"/>
    <property type="project" value="UniProtKB-KW"/>
</dbReference>
<dbReference type="GO" id="GO:0030170">
    <property type="term" value="F:pyridoxal phosphate binding"/>
    <property type="evidence" value="ECO:0007669"/>
    <property type="project" value="InterPro"/>
</dbReference>
<keyword evidence="1" id="KW-0808">Transferase</keyword>
<dbReference type="Gene3D" id="3.40.640.10">
    <property type="entry name" value="Type I PLP-dependent aspartate aminotransferase-like (Major domain)"/>
    <property type="match status" value="1"/>
</dbReference>
<dbReference type="STRING" id="1802758.A3A96_00805"/>
<comment type="cofactor">
    <cofactor evidence="1">
        <name>pyridoxal 5'-phosphate</name>
        <dbReference type="ChEBI" id="CHEBI:597326"/>
    </cofactor>
</comment>
<comment type="caution">
    <text evidence="3">The sequence shown here is derived from an EMBL/GenBank/DDBJ whole genome shotgun (WGS) entry which is preliminary data.</text>
</comment>
<reference evidence="3 4" key="1">
    <citation type="journal article" date="2016" name="Nat. Commun.">
        <title>Thousands of microbial genomes shed light on interconnected biogeochemical processes in an aquifer system.</title>
        <authorList>
            <person name="Anantharaman K."/>
            <person name="Brown C.T."/>
            <person name="Hug L.A."/>
            <person name="Sharon I."/>
            <person name="Castelle C.J."/>
            <person name="Probst A.J."/>
            <person name="Thomas B.C."/>
            <person name="Singh A."/>
            <person name="Wilkins M.J."/>
            <person name="Karaoz U."/>
            <person name="Brodie E.L."/>
            <person name="Williams K.H."/>
            <person name="Hubbard S.S."/>
            <person name="Banfield J.F."/>
        </authorList>
    </citation>
    <scope>NUCLEOTIDE SEQUENCE [LARGE SCALE GENOMIC DNA]</scope>
</reference>
<feature type="domain" description="Aminotransferase class I/classII large" evidence="2">
    <location>
        <begin position="105"/>
        <end position="330"/>
    </location>
</feature>
<dbReference type="InterPro" id="IPR004839">
    <property type="entry name" value="Aminotransferase_I/II_large"/>
</dbReference>